<dbReference type="OrthoDB" id="9805202at2"/>
<evidence type="ECO:0000256" key="5">
    <source>
        <dbReference type="SAM" id="SignalP"/>
    </source>
</evidence>
<dbReference type="GO" id="GO:0046872">
    <property type="term" value="F:metal ion binding"/>
    <property type="evidence" value="ECO:0007669"/>
    <property type="project" value="UniProtKB-KW"/>
</dbReference>
<dbReference type="InterPro" id="IPR036909">
    <property type="entry name" value="Cyt_c-like_dom_sf"/>
</dbReference>
<dbReference type="PIRSF" id="PIRSF028099">
    <property type="entry name" value="DUF1111"/>
    <property type="match status" value="1"/>
</dbReference>
<protein>
    <submittedName>
        <fullName evidence="7">Putative thiol oxidoreductase</fullName>
    </submittedName>
</protein>
<feature type="chain" id="PRO_5003515596" evidence="5">
    <location>
        <begin position="21"/>
        <end position="470"/>
    </location>
</feature>
<organism evidence="7 8">
    <name type="scientific">Owenweeksia hongkongensis (strain DSM 17368 / CIP 108786 / JCM 12287 / NRRL B-23963 / UST20020801)</name>
    <dbReference type="NCBI Taxonomy" id="926562"/>
    <lineage>
        <taxon>Bacteria</taxon>
        <taxon>Pseudomonadati</taxon>
        <taxon>Bacteroidota</taxon>
        <taxon>Flavobacteriia</taxon>
        <taxon>Flavobacteriales</taxon>
        <taxon>Owenweeksiaceae</taxon>
        <taxon>Owenweeksia</taxon>
    </lineage>
</organism>
<evidence type="ECO:0000256" key="1">
    <source>
        <dbReference type="ARBA" id="ARBA00022617"/>
    </source>
</evidence>
<dbReference type="InterPro" id="IPR051395">
    <property type="entry name" value="Cytochrome_c_Peroxidase/MauG"/>
</dbReference>
<dbReference type="GO" id="GO:0004130">
    <property type="term" value="F:cytochrome-c peroxidase activity"/>
    <property type="evidence" value="ECO:0007669"/>
    <property type="project" value="TreeGrafter"/>
</dbReference>
<dbReference type="SUPFAM" id="SSF46626">
    <property type="entry name" value="Cytochrome c"/>
    <property type="match status" value="1"/>
</dbReference>
<evidence type="ECO:0000259" key="6">
    <source>
        <dbReference type="PROSITE" id="PS51007"/>
    </source>
</evidence>
<accession>G8R8V6</accession>
<dbReference type="EMBL" id="CP003156">
    <property type="protein sequence ID" value="AEV32536.1"/>
    <property type="molecule type" value="Genomic_DNA"/>
</dbReference>
<keyword evidence="5" id="KW-0732">Signal</keyword>
<proteinExistence type="predicted"/>
<dbReference type="GO" id="GO:0020037">
    <property type="term" value="F:heme binding"/>
    <property type="evidence" value="ECO:0007669"/>
    <property type="project" value="InterPro"/>
</dbReference>
<reference evidence="7 8" key="1">
    <citation type="journal article" date="2012" name="Stand. Genomic Sci.">
        <title>Genome sequence of the orange-pigmented seawater bacterium Owenweeksia hongkongensis type strain (UST20020801(T)).</title>
        <authorList>
            <person name="Riedel T."/>
            <person name="Held B."/>
            <person name="Nolan M."/>
            <person name="Lucas S."/>
            <person name="Lapidus A."/>
            <person name="Tice H."/>
            <person name="Del Rio T.G."/>
            <person name="Cheng J.F."/>
            <person name="Han C."/>
            <person name="Tapia R."/>
            <person name="Goodwin L.A."/>
            <person name="Pitluck S."/>
            <person name="Liolios K."/>
            <person name="Mavromatis K."/>
            <person name="Pagani I."/>
            <person name="Ivanova N."/>
            <person name="Mikhailova N."/>
            <person name="Pati A."/>
            <person name="Chen A."/>
            <person name="Palaniappan K."/>
            <person name="Rohde M."/>
            <person name="Tindall B.J."/>
            <person name="Detter J.C."/>
            <person name="Goker M."/>
            <person name="Woyke T."/>
            <person name="Bristow J."/>
            <person name="Eisen J.A."/>
            <person name="Markowitz V."/>
            <person name="Hugenholtz P."/>
            <person name="Klenk H.P."/>
            <person name="Kyrpides N.C."/>
        </authorList>
    </citation>
    <scope>NUCLEOTIDE SEQUENCE</scope>
    <source>
        <strain evidence="8">DSM 17368 / JCM 12287 / NRRL B-23963</strain>
    </source>
</reference>
<evidence type="ECO:0000256" key="4">
    <source>
        <dbReference type="PROSITE-ProRule" id="PRU00433"/>
    </source>
</evidence>
<dbReference type="HOGENOM" id="CLU_033900_1_0_10"/>
<dbReference type="Pfam" id="PF06537">
    <property type="entry name" value="DHOR"/>
    <property type="match status" value="1"/>
</dbReference>
<dbReference type="PANTHER" id="PTHR30600:SF4">
    <property type="entry name" value="CYTOCHROME C DOMAIN-CONTAINING PROTEIN"/>
    <property type="match status" value="1"/>
</dbReference>
<dbReference type="Proteomes" id="UP000005631">
    <property type="component" value="Chromosome"/>
</dbReference>
<keyword evidence="8" id="KW-1185">Reference proteome</keyword>
<keyword evidence="3 4" id="KW-0408">Iron</keyword>
<dbReference type="KEGG" id="oho:Oweho_1546"/>
<dbReference type="AlphaFoldDB" id="G8R8V6"/>
<evidence type="ECO:0000256" key="2">
    <source>
        <dbReference type="ARBA" id="ARBA00022723"/>
    </source>
</evidence>
<dbReference type="GO" id="GO:0009055">
    <property type="term" value="F:electron transfer activity"/>
    <property type="evidence" value="ECO:0007669"/>
    <property type="project" value="InterPro"/>
</dbReference>
<dbReference type="Gene3D" id="1.10.760.10">
    <property type="entry name" value="Cytochrome c-like domain"/>
    <property type="match status" value="1"/>
</dbReference>
<keyword evidence="2 4" id="KW-0479">Metal-binding</keyword>
<dbReference type="eggNOG" id="COG3488">
    <property type="taxonomic scope" value="Bacteria"/>
</dbReference>
<dbReference type="InterPro" id="IPR010538">
    <property type="entry name" value="DHOR"/>
</dbReference>
<dbReference type="STRING" id="926562.Oweho_1546"/>
<keyword evidence="1 4" id="KW-0349">Heme</keyword>
<dbReference type="PANTHER" id="PTHR30600">
    <property type="entry name" value="CYTOCHROME C PEROXIDASE-RELATED"/>
    <property type="match status" value="1"/>
</dbReference>
<gene>
    <name evidence="7" type="ordered locus">Oweho_1546</name>
</gene>
<feature type="domain" description="Cytochrome c" evidence="6">
    <location>
        <begin position="338"/>
        <end position="470"/>
    </location>
</feature>
<dbReference type="PROSITE" id="PS51007">
    <property type="entry name" value="CYTC"/>
    <property type="match status" value="1"/>
</dbReference>
<dbReference type="InterPro" id="IPR009056">
    <property type="entry name" value="Cyt_c-like_dom"/>
</dbReference>
<dbReference type="PROSITE" id="PS51257">
    <property type="entry name" value="PROKAR_LIPOPROTEIN"/>
    <property type="match status" value="1"/>
</dbReference>
<sequence>MRKQRIVLGAAFLSVFVAFGSCQKDKEQVHELSPEEGEELSAGPGTVFNDGPNAFGFQIDGLQGTDELEFFVGNSFFNQNWVQSPSSTTARDGLGPLFNSRACSGCHFKDGRGRPPLYPGEEATGLLLRLTKAAKDINGQNIGDSHYGGQFQDRSIGGVDKEGTISITYQNIEGQFADGTSYTLKQPIYSVTDLAYGPLEADVFISPRIANQVIGLGFLEAISEQQLLSWADPNDANNDGISGRPNYVWDEVSKSRTVGRFGWKANQPNLLQQSAGAFNGDMGITTSVFPNQNCAGGQQACNDAPTGGYPEIDDDDLGKVVLYVASLAVPARRDYNTQAVLEGKAIFNKINCGSCHLPKITTGQHPTMDEFSNKTIRPYTDMLLHDMGPDLADGVGDFEATETEWRTPPLWGIGLFETVNGHTRYLHDGRAENIEQAILWHGGEAENSRERYKKLPLADREKLIKFLESL</sequence>
<evidence type="ECO:0000313" key="8">
    <source>
        <dbReference type="Proteomes" id="UP000005631"/>
    </source>
</evidence>
<feature type="signal peptide" evidence="5">
    <location>
        <begin position="1"/>
        <end position="20"/>
    </location>
</feature>
<evidence type="ECO:0000256" key="3">
    <source>
        <dbReference type="ARBA" id="ARBA00023004"/>
    </source>
</evidence>
<dbReference type="RefSeq" id="WP_014201892.1">
    <property type="nucleotide sequence ID" value="NC_016599.1"/>
</dbReference>
<dbReference type="PATRIC" id="fig|926562.3.peg.1548"/>
<name>G8R8V6_OWEHD</name>
<evidence type="ECO:0000313" key="7">
    <source>
        <dbReference type="EMBL" id="AEV32536.1"/>
    </source>
</evidence>